<evidence type="ECO:0000256" key="1">
    <source>
        <dbReference type="SAM" id="MobiDB-lite"/>
    </source>
</evidence>
<sequence>MADYGVTTEAEKLAGMLDIHAEMTRKWKASKFHAVQKEWLEKTIFPLKLAVDSALLMGVGGIGGNPNGSYMYGHAYGEGEGLGVDICNLSQVVAFECWIDILRQRFDIPSSRVYFQEPSFSDLEKSFITSLGHTVLEHPQGFKILTRRTFLCSSLLYKDVVAGCFSAAMPDLAVMSPLWVDSWQTSPAFKGGRDYNRMRRTIRQYARTHLSQKQGPLFEHNTEENLKDLSIDRLMHNWLQNSEWYWTPDDLSVIGDIGEPIDQEVWRFLPGIYGIVDTLGGGAEYMEIRLEFCRRHRLENPLEEIPSGSEYEYEGKEDEPEPEPQPIPGPKTDKSFPSSKRIPRSPSYRDSYHGNKRRLIGVRKLRAYRDDGRVNFS</sequence>
<accession>A0A384JF84</accession>
<feature type="region of interest" description="Disordered" evidence="1">
    <location>
        <begin position="304"/>
        <end position="355"/>
    </location>
</feature>
<name>A0A384JF84_BOTFB</name>
<dbReference type="InterPro" id="IPR012942">
    <property type="entry name" value="SRR1-like"/>
</dbReference>
<dbReference type="Pfam" id="PF07985">
    <property type="entry name" value="SRR1"/>
    <property type="match status" value="1"/>
</dbReference>
<dbReference type="EMBL" id="CP009808">
    <property type="protein sequence ID" value="ATZ49121.1"/>
    <property type="molecule type" value="Genomic_DNA"/>
</dbReference>
<dbReference type="KEGG" id="bfu:BCIN_04g03080"/>
<evidence type="ECO:0000259" key="2">
    <source>
        <dbReference type="Pfam" id="PF07985"/>
    </source>
</evidence>
<dbReference type="Proteomes" id="UP000001798">
    <property type="component" value="Chromosome 4"/>
</dbReference>
<gene>
    <name evidence="3" type="ORF">BCIN_04g03080</name>
</gene>
<organism evidence="3 4">
    <name type="scientific">Botryotinia fuckeliana (strain B05.10)</name>
    <name type="common">Noble rot fungus</name>
    <name type="synonym">Botrytis cinerea</name>
    <dbReference type="NCBI Taxonomy" id="332648"/>
    <lineage>
        <taxon>Eukaryota</taxon>
        <taxon>Fungi</taxon>
        <taxon>Dikarya</taxon>
        <taxon>Ascomycota</taxon>
        <taxon>Pezizomycotina</taxon>
        <taxon>Leotiomycetes</taxon>
        <taxon>Helotiales</taxon>
        <taxon>Sclerotiniaceae</taxon>
        <taxon>Botrytis</taxon>
    </lineage>
</organism>
<dbReference type="GeneID" id="5437782"/>
<keyword evidence="4" id="KW-1185">Reference proteome</keyword>
<dbReference type="RefSeq" id="XP_001557195.1">
    <property type="nucleotide sequence ID" value="XM_001557145.2"/>
</dbReference>
<dbReference type="AlphaFoldDB" id="A0A384JF84"/>
<reference evidence="3 4" key="3">
    <citation type="journal article" date="2017" name="Mol. Plant Pathol.">
        <title>A gapless genome sequence of the fungus Botrytis cinerea.</title>
        <authorList>
            <person name="Van Kan J.A."/>
            <person name="Stassen J.H."/>
            <person name="Mosbach A."/>
            <person name="Van Der Lee T.A."/>
            <person name="Faino L."/>
            <person name="Farmer A.D."/>
            <person name="Papasotiriou D.G."/>
            <person name="Zhou S."/>
            <person name="Seidl M.F."/>
            <person name="Cottam E."/>
            <person name="Edel D."/>
            <person name="Hahn M."/>
            <person name="Schwartz D.C."/>
            <person name="Dietrich R.A."/>
            <person name="Widdison S."/>
            <person name="Scalliet G."/>
        </authorList>
    </citation>
    <scope>NUCLEOTIDE SEQUENCE [LARGE SCALE GENOMIC DNA]</scope>
    <source>
        <strain evidence="3 4">B05.10</strain>
    </source>
</reference>
<feature type="domain" description="SRR1-like" evidence="2">
    <location>
        <begin position="102"/>
        <end position="159"/>
    </location>
</feature>
<dbReference type="VEuPathDB" id="FungiDB:Bcin04g03080"/>
<proteinExistence type="predicted"/>
<reference evidence="3 4" key="1">
    <citation type="journal article" date="2011" name="PLoS Genet.">
        <title>Genomic analysis of the necrotrophic fungal pathogens Sclerotinia sclerotiorum and Botrytis cinerea.</title>
        <authorList>
            <person name="Amselem J."/>
            <person name="Cuomo C.A."/>
            <person name="van Kan J.A."/>
            <person name="Viaud M."/>
            <person name="Benito E.P."/>
            <person name="Couloux A."/>
            <person name="Coutinho P.M."/>
            <person name="de Vries R.P."/>
            <person name="Dyer P.S."/>
            <person name="Fillinger S."/>
            <person name="Fournier E."/>
            <person name="Gout L."/>
            <person name="Hahn M."/>
            <person name="Kohn L."/>
            <person name="Lapalu N."/>
            <person name="Plummer K.M."/>
            <person name="Pradier J.M."/>
            <person name="Quevillon E."/>
            <person name="Sharon A."/>
            <person name="Simon A."/>
            <person name="ten Have A."/>
            <person name="Tudzynski B."/>
            <person name="Tudzynski P."/>
            <person name="Wincker P."/>
            <person name="Andrew M."/>
            <person name="Anthouard V."/>
            <person name="Beever R.E."/>
            <person name="Beffa R."/>
            <person name="Benoit I."/>
            <person name="Bouzid O."/>
            <person name="Brault B."/>
            <person name="Chen Z."/>
            <person name="Choquer M."/>
            <person name="Collemare J."/>
            <person name="Cotton P."/>
            <person name="Danchin E.G."/>
            <person name="Da Silva C."/>
            <person name="Gautier A."/>
            <person name="Giraud C."/>
            <person name="Giraud T."/>
            <person name="Gonzalez C."/>
            <person name="Grossetete S."/>
            <person name="Guldener U."/>
            <person name="Henrissat B."/>
            <person name="Howlett B.J."/>
            <person name="Kodira C."/>
            <person name="Kretschmer M."/>
            <person name="Lappartient A."/>
            <person name="Leroch M."/>
            <person name="Levis C."/>
            <person name="Mauceli E."/>
            <person name="Neuveglise C."/>
            <person name="Oeser B."/>
            <person name="Pearson M."/>
            <person name="Poulain J."/>
            <person name="Poussereau N."/>
            <person name="Quesneville H."/>
            <person name="Rascle C."/>
            <person name="Schumacher J."/>
            <person name="Segurens B."/>
            <person name="Sexton A."/>
            <person name="Silva E."/>
            <person name="Sirven C."/>
            <person name="Soanes D.M."/>
            <person name="Talbot N.J."/>
            <person name="Templeton M."/>
            <person name="Yandava C."/>
            <person name="Yarden O."/>
            <person name="Zeng Q."/>
            <person name="Rollins J.A."/>
            <person name="Lebrun M.H."/>
            <person name="Dickman M."/>
        </authorList>
    </citation>
    <scope>NUCLEOTIDE SEQUENCE [LARGE SCALE GENOMIC DNA]</scope>
    <source>
        <strain evidence="3 4">B05.10</strain>
    </source>
</reference>
<evidence type="ECO:0000313" key="4">
    <source>
        <dbReference type="Proteomes" id="UP000001798"/>
    </source>
</evidence>
<feature type="compositionally biased region" description="Acidic residues" evidence="1">
    <location>
        <begin position="311"/>
        <end position="322"/>
    </location>
</feature>
<evidence type="ECO:0000313" key="3">
    <source>
        <dbReference type="EMBL" id="ATZ49121.1"/>
    </source>
</evidence>
<protein>
    <recommendedName>
        <fullName evidence="2">SRR1-like domain-containing protein</fullName>
    </recommendedName>
</protein>
<reference evidence="3 4" key="2">
    <citation type="journal article" date="2012" name="Eukaryot. Cell">
        <title>Genome update of Botrytis cinerea strains B05.10 and T4.</title>
        <authorList>
            <person name="Staats M."/>
            <person name="van Kan J.A."/>
        </authorList>
    </citation>
    <scope>NUCLEOTIDE SEQUENCE [LARGE SCALE GENOMIC DNA]</scope>
    <source>
        <strain evidence="3 4">B05.10</strain>
    </source>
</reference>
<dbReference type="OrthoDB" id="5318346at2759"/>